<dbReference type="GeneID" id="17296600"/>
<evidence type="ECO:0000256" key="1">
    <source>
        <dbReference type="ARBA" id="ARBA00001947"/>
    </source>
</evidence>
<sequence>MGRLKSKLSHILDPYGEYEDVVTGEDSWEKTEDELGWFRRLWREGENELTRREIPEDMAALMEEEADPCQDFYEYACGSFIKKATIPPFMGSLSYTWEAAKARVIDDVTSALSTSSGDASSFFRSCMDVEAIEAAGALPLAPWLQAVDEVKDGQTLGKFLGTAGLFNWCALFCWKVARDQLDRSQNLFVLGHVGLTLPHRSMYLDKGHEDDRQAALSSVTSLFLAAGVTPEAEAQRQAVTALRVEEEIAKCMTPSSRYERLSYVHVGRESLQRRAPTIDWDMFFSSIKMDMVGTENATASKYGLLALHDVEYLKKLDEDVLSKFSWDDLRCYLRMRTVLVFSPYLSSPFIAGKLIINEQIYGMSEASPRVRKCYFLTTHHFGNSVSKLFVDNFFNESSKQAAAGMLANIREQFELHLNELDWMDNATRDNALKKLEAMDFQVGYPDQWPDWGELSDLQLGDKPFFDSLVTIAIARSAHERSTLTEPQEPAKWDHPVTSINAYYSRTKNALFIPAGILLEPFFSSNYSVARNYGSLGSILGHEMTHGFDNAGRKYDAQGKRINWWDPQTERHYEDDAACLVEQYNEFNVSGGQHVNGNITLGENIADSGGLHMSYHAFLQEQPKASVYERRQFFIAYAQLWCAVSQPKLVQEHVIKGHHAPKRYRVIGVLRDSQEFSDAFSCPRGSPMNPERKCVVW</sequence>
<dbReference type="InterPro" id="IPR018497">
    <property type="entry name" value="Peptidase_M13_C"/>
</dbReference>
<keyword evidence="5" id="KW-0378">Hydrolase</keyword>
<evidence type="ECO:0000256" key="7">
    <source>
        <dbReference type="ARBA" id="ARBA00023049"/>
    </source>
</evidence>
<dbReference type="CDD" id="cd08662">
    <property type="entry name" value="M13"/>
    <property type="match status" value="1"/>
</dbReference>
<reference evidence="10 12" key="1">
    <citation type="journal article" date="2012" name="Nature">
        <title>Algal genomes reveal evolutionary mosaicism and the fate of nucleomorphs.</title>
        <authorList>
            <consortium name="DOE Joint Genome Institute"/>
            <person name="Curtis B.A."/>
            <person name="Tanifuji G."/>
            <person name="Burki F."/>
            <person name="Gruber A."/>
            <person name="Irimia M."/>
            <person name="Maruyama S."/>
            <person name="Arias M.C."/>
            <person name="Ball S.G."/>
            <person name="Gile G.H."/>
            <person name="Hirakawa Y."/>
            <person name="Hopkins J.F."/>
            <person name="Kuo A."/>
            <person name="Rensing S.A."/>
            <person name="Schmutz J."/>
            <person name="Symeonidi A."/>
            <person name="Elias M."/>
            <person name="Eveleigh R.J."/>
            <person name="Herman E.K."/>
            <person name="Klute M.J."/>
            <person name="Nakayama T."/>
            <person name="Obornik M."/>
            <person name="Reyes-Prieto A."/>
            <person name="Armbrust E.V."/>
            <person name="Aves S.J."/>
            <person name="Beiko R.G."/>
            <person name="Coutinho P."/>
            <person name="Dacks J.B."/>
            <person name="Durnford D.G."/>
            <person name="Fast N.M."/>
            <person name="Green B.R."/>
            <person name="Grisdale C.J."/>
            <person name="Hempel F."/>
            <person name="Henrissat B."/>
            <person name="Hoppner M.P."/>
            <person name="Ishida K."/>
            <person name="Kim E."/>
            <person name="Koreny L."/>
            <person name="Kroth P.G."/>
            <person name="Liu Y."/>
            <person name="Malik S.B."/>
            <person name="Maier U.G."/>
            <person name="McRose D."/>
            <person name="Mock T."/>
            <person name="Neilson J.A."/>
            <person name="Onodera N.T."/>
            <person name="Poole A.M."/>
            <person name="Pritham E.J."/>
            <person name="Richards T.A."/>
            <person name="Rocap G."/>
            <person name="Roy S.W."/>
            <person name="Sarai C."/>
            <person name="Schaack S."/>
            <person name="Shirato S."/>
            <person name="Slamovits C.H."/>
            <person name="Spencer D.F."/>
            <person name="Suzuki S."/>
            <person name="Worden A.Z."/>
            <person name="Zauner S."/>
            <person name="Barry K."/>
            <person name="Bell C."/>
            <person name="Bharti A.K."/>
            <person name="Crow J.A."/>
            <person name="Grimwood J."/>
            <person name="Kramer R."/>
            <person name="Lindquist E."/>
            <person name="Lucas S."/>
            <person name="Salamov A."/>
            <person name="McFadden G.I."/>
            <person name="Lane C.E."/>
            <person name="Keeling P.J."/>
            <person name="Gray M.W."/>
            <person name="Grigoriev I.V."/>
            <person name="Archibald J.M."/>
        </authorList>
    </citation>
    <scope>NUCLEOTIDE SEQUENCE</scope>
    <source>
        <strain evidence="10 12">CCMP2712</strain>
    </source>
</reference>
<evidence type="ECO:0000256" key="5">
    <source>
        <dbReference type="ARBA" id="ARBA00022801"/>
    </source>
</evidence>
<name>L1IVF2_GUITC</name>
<evidence type="ECO:0000313" key="11">
    <source>
        <dbReference type="EnsemblProtists" id="EKX39795"/>
    </source>
</evidence>
<accession>L1IVF2</accession>
<dbReference type="Proteomes" id="UP000011087">
    <property type="component" value="Unassembled WGS sequence"/>
</dbReference>
<keyword evidence="7" id="KW-0482">Metalloprotease</keyword>
<dbReference type="GO" id="GO:0005886">
    <property type="term" value="C:plasma membrane"/>
    <property type="evidence" value="ECO:0007669"/>
    <property type="project" value="TreeGrafter"/>
</dbReference>
<evidence type="ECO:0000256" key="4">
    <source>
        <dbReference type="ARBA" id="ARBA00022723"/>
    </source>
</evidence>
<gene>
    <name evidence="10" type="ORF">GUITHDRAFT_96523</name>
</gene>
<keyword evidence="3" id="KW-0645">Protease</keyword>
<organism evidence="10">
    <name type="scientific">Guillardia theta (strain CCMP2712)</name>
    <name type="common">Cryptophyte</name>
    <dbReference type="NCBI Taxonomy" id="905079"/>
    <lineage>
        <taxon>Eukaryota</taxon>
        <taxon>Cryptophyceae</taxon>
        <taxon>Pyrenomonadales</taxon>
        <taxon>Geminigeraceae</taxon>
        <taxon>Guillardia</taxon>
    </lineage>
</organism>
<dbReference type="eggNOG" id="KOG3624">
    <property type="taxonomic scope" value="Eukaryota"/>
</dbReference>
<evidence type="ECO:0000256" key="2">
    <source>
        <dbReference type="ARBA" id="ARBA00007357"/>
    </source>
</evidence>
<dbReference type="PaxDb" id="55529-EKX39795"/>
<comment type="cofactor">
    <cofactor evidence="1">
        <name>Zn(2+)</name>
        <dbReference type="ChEBI" id="CHEBI:29105"/>
    </cofactor>
</comment>
<dbReference type="InterPro" id="IPR024079">
    <property type="entry name" value="MetalloPept_cat_dom_sf"/>
</dbReference>
<dbReference type="SUPFAM" id="SSF55486">
    <property type="entry name" value="Metalloproteases ('zincins'), catalytic domain"/>
    <property type="match status" value="1"/>
</dbReference>
<keyword evidence="4" id="KW-0479">Metal-binding</keyword>
<dbReference type="PRINTS" id="PR00786">
    <property type="entry name" value="NEPRILYSIN"/>
</dbReference>
<keyword evidence="12" id="KW-1185">Reference proteome</keyword>
<feature type="domain" description="Peptidase M13 N-terminal" evidence="9">
    <location>
        <begin position="68"/>
        <end position="445"/>
    </location>
</feature>
<evidence type="ECO:0000259" key="8">
    <source>
        <dbReference type="Pfam" id="PF01431"/>
    </source>
</evidence>
<reference evidence="12" key="2">
    <citation type="submission" date="2012-11" db="EMBL/GenBank/DDBJ databases">
        <authorList>
            <person name="Kuo A."/>
            <person name="Curtis B.A."/>
            <person name="Tanifuji G."/>
            <person name="Burki F."/>
            <person name="Gruber A."/>
            <person name="Irimia M."/>
            <person name="Maruyama S."/>
            <person name="Arias M.C."/>
            <person name="Ball S.G."/>
            <person name="Gile G.H."/>
            <person name="Hirakawa Y."/>
            <person name="Hopkins J.F."/>
            <person name="Rensing S.A."/>
            <person name="Schmutz J."/>
            <person name="Symeonidi A."/>
            <person name="Elias M."/>
            <person name="Eveleigh R.J."/>
            <person name="Herman E.K."/>
            <person name="Klute M.J."/>
            <person name="Nakayama T."/>
            <person name="Obornik M."/>
            <person name="Reyes-Prieto A."/>
            <person name="Armbrust E.V."/>
            <person name="Aves S.J."/>
            <person name="Beiko R.G."/>
            <person name="Coutinho P."/>
            <person name="Dacks J.B."/>
            <person name="Durnford D.G."/>
            <person name="Fast N.M."/>
            <person name="Green B.R."/>
            <person name="Grisdale C."/>
            <person name="Hempe F."/>
            <person name="Henrissat B."/>
            <person name="Hoppner M.P."/>
            <person name="Ishida K.-I."/>
            <person name="Kim E."/>
            <person name="Koreny L."/>
            <person name="Kroth P.G."/>
            <person name="Liu Y."/>
            <person name="Malik S.-B."/>
            <person name="Maier U.G."/>
            <person name="McRose D."/>
            <person name="Mock T."/>
            <person name="Neilson J.A."/>
            <person name="Onodera N.T."/>
            <person name="Poole A.M."/>
            <person name="Pritham E.J."/>
            <person name="Richards T.A."/>
            <person name="Rocap G."/>
            <person name="Roy S.W."/>
            <person name="Sarai C."/>
            <person name="Schaack S."/>
            <person name="Shirato S."/>
            <person name="Slamovits C.H."/>
            <person name="Spencer D.F."/>
            <person name="Suzuki S."/>
            <person name="Worden A.Z."/>
            <person name="Zauner S."/>
            <person name="Barry K."/>
            <person name="Bell C."/>
            <person name="Bharti A.K."/>
            <person name="Crow J.A."/>
            <person name="Grimwood J."/>
            <person name="Kramer R."/>
            <person name="Lindquist E."/>
            <person name="Lucas S."/>
            <person name="Salamov A."/>
            <person name="McFadden G.I."/>
            <person name="Lane C.E."/>
            <person name="Keeling P.J."/>
            <person name="Gray M.W."/>
            <person name="Grigoriev I.V."/>
            <person name="Archibald J.M."/>
        </authorList>
    </citation>
    <scope>NUCLEOTIDE SEQUENCE</scope>
    <source>
        <strain evidence="12">CCMP2712</strain>
    </source>
</reference>
<dbReference type="EnsemblProtists" id="EKX39795">
    <property type="protein sequence ID" value="EKX39795"/>
    <property type="gene ID" value="GUITHDRAFT_96523"/>
</dbReference>
<dbReference type="OrthoDB" id="6475849at2759"/>
<evidence type="ECO:0000313" key="12">
    <source>
        <dbReference type="Proteomes" id="UP000011087"/>
    </source>
</evidence>
<evidence type="ECO:0000259" key="9">
    <source>
        <dbReference type="Pfam" id="PF05649"/>
    </source>
</evidence>
<dbReference type="GO" id="GO:0016485">
    <property type="term" value="P:protein processing"/>
    <property type="evidence" value="ECO:0007669"/>
    <property type="project" value="TreeGrafter"/>
</dbReference>
<dbReference type="PANTHER" id="PTHR11733">
    <property type="entry name" value="ZINC METALLOPROTEASE FAMILY M13 NEPRILYSIN-RELATED"/>
    <property type="match status" value="1"/>
</dbReference>
<keyword evidence="6" id="KW-0862">Zinc</keyword>
<dbReference type="Gene3D" id="3.40.390.10">
    <property type="entry name" value="Collagenase (Catalytic Domain)"/>
    <property type="match status" value="1"/>
</dbReference>
<dbReference type="InterPro" id="IPR000718">
    <property type="entry name" value="Peptidase_M13"/>
</dbReference>
<comment type="similarity">
    <text evidence="2">Belongs to the peptidase M13 family.</text>
</comment>
<dbReference type="EMBL" id="JH993036">
    <property type="protein sequence ID" value="EKX39795.1"/>
    <property type="molecule type" value="Genomic_DNA"/>
</dbReference>
<dbReference type="Pfam" id="PF05649">
    <property type="entry name" value="Peptidase_M13_N"/>
    <property type="match status" value="1"/>
</dbReference>
<reference evidence="11" key="3">
    <citation type="submission" date="2016-03" db="UniProtKB">
        <authorList>
            <consortium name="EnsemblProtists"/>
        </authorList>
    </citation>
    <scope>IDENTIFICATION</scope>
</reference>
<dbReference type="STRING" id="905079.L1IVF2"/>
<dbReference type="GO" id="GO:0046872">
    <property type="term" value="F:metal ion binding"/>
    <property type="evidence" value="ECO:0007669"/>
    <property type="project" value="UniProtKB-KW"/>
</dbReference>
<dbReference type="KEGG" id="gtt:GUITHDRAFT_96523"/>
<evidence type="ECO:0000256" key="6">
    <source>
        <dbReference type="ARBA" id="ARBA00022833"/>
    </source>
</evidence>
<dbReference type="PANTHER" id="PTHR11733:SF167">
    <property type="entry name" value="FI17812P1-RELATED"/>
    <property type="match status" value="1"/>
</dbReference>
<dbReference type="OMA" id="RGARDYY"/>
<dbReference type="InterPro" id="IPR042089">
    <property type="entry name" value="Peptidase_M13_dom_2"/>
</dbReference>
<dbReference type="RefSeq" id="XP_005826775.1">
    <property type="nucleotide sequence ID" value="XM_005826718.1"/>
</dbReference>
<dbReference type="HOGENOM" id="CLU_006187_7_2_1"/>
<evidence type="ECO:0000313" key="10">
    <source>
        <dbReference type="EMBL" id="EKX39795.1"/>
    </source>
</evidence>
<evidence type="ECO:0000256" key="3">
    <source>
        <dbReference type="ARBA" id="ARBA00022670"/>
    </source>
</evidence>
<dbReference type="AlphaFoldDB" id="L1IVF2"/>
<dbReference type="Gene3D" id="1.10.1380.10">
    <property type="entry name" value="Neutral endopeptidase , domain2"/>
    <property type="match status" value="1"/>
</dbReference>
<dbReference type="Pfam" id="PF01431">
    <property type="entry name" value="Peptidase_M13"/>
    <property type="match status" value="1"/>
</dbReference>
<protein>
    <submittedName>
        <fullName evidence="10 11">Uncharacterized protein</fullName>
    </submittedName>
</protein>
<dbReference type="InterPro" id="IPR008753">
    <property type="entry name" value="Peptidase_M13_N"/>
</dbReference>
<feature type="domain" description="Peptidase M13 C-terminal" evidence="8">
    <location>
        <begin position="500"/>
        <end position="694"/>
    </location>
</feature>
<dbReference type="GO" id="GO:0004222">
    <property type="term" value="F:metalloendopeptidase activity"/>
    <property type="evidence" value="ECO:0007669"/>
    <property type="project" value="InterPro"/>
</dbReference>
<proteinExistence type="inferred from homology"/>
<dbReference type="PROSITE" id="PS51885">
    <property type="entry name" value="NEPRILYSIN"/>
    <property type="match status" value="1"/>
</dbReference>